<feature type="signal peptide" evidence="1">
    <location>
        <begin position="1"/>
        <end position="19"/>
    </location>
</feature>
<reference evidence="2 3" key="2">
    <citation type="submission" date="2020-03" db="EMBL/GenBank/DDBJ databases">
        <title>Devosia chinhatensis sp. nov., isolated from a hexachlorocyclohexane (HCH) dump site in India.</title>
        <authorList>
            <person name="Kumar M."/>
            <person name="Lal R."/>
        </authorList>
    </citation>
    <scope>NUCLEOTIDE SEQUENCE [LARGE SCALE GENOMIC DNA]</scope>
    <source>
        <strain evidence="2 3">H239</strain>
    </source>
</reference>
<dbReference type="AlphaFoldDB" id="A0A6M1SQK2"/>
<keyword evidence="3" id="KW-1185">Reference proteome</keyword>
<evidence type="ECO:0000313" key="3">
    <source>
        <dbReference type="Proteomes" id="UP000474802"/>
    </source>
</evidence>
<organism evidence="2 3">
    <name type="scientific">Devosia aurantiaca</name>
    <dbReference type="NCBI Taxonomy" id="2714858"/>
    <lineage>
        <taxon>Bacteria</taxon>
        <taxon>Pseudomonadati</taxon>
        <taxon>Pseudomonadota</taxon>
        <taxon>Alphaproteobacteria</taxon>
        <taxon>Hyphomicrobiales</taxon>
        <taxon>Devosiaceae</taxon>
        <taxon>Devosia</taxon>
    </lineage>
</organism>
<dbReference type="Proteomes" id="UP000474802">
    <property type="component" value="Unassembled WGS sequence"/>
</dbReference>
<name>A0A6M1SQK2_9HYPH</name>
<evidence type="ECO:0000313" key="2">
    <source>
        <dbReference type="EMBL" id="NGP18924.1"/>
    </source>
</evidence>
<comment type="caution">
    <text evidence="2">The sequence shown here is derived from an EMBL/GenBank/DDBJ whole genome shotgun (WGS) entry which is preliminary data.</text>
</comment>
<keyword evidence="1" id="KW-0732">Signal</keyword>
<feature type="chain" id="PRO_5027004085" evidence="1">
    <location>
        <begin position="20"/>
        <end position="100"/>
    </location>
</feature>
<dbReference type="RefSeq" id="WP_164535185.1">
    <property type="nucleotide sequence ID" value="NZ_JAALFG010000004.1"/>
</dbReference>
<proteinExistence type="predicted"/>
<reference evidence="2 3" key="1">
    <citation type="submission" date="2020-02" db="EMBL/GenBank/DDBJ databases">
        <authorList>
            <person name="Khan S.A."/>
            <person name="Jeon C.O."/>
            <person name="Chun B.H."/>
        </authorList>
    </citation>
    <scope>NUCLEOTIDE SEQUENCE [LARGE SCALE GENOMIC DNA]</scope>
    <source>
        <strain evidence="2 3">H239</strain>
    </source>
</reference>
<gene>
    <name evidence="2" type="ORF">G5575_15815</name>
</gene>
<sequence length="100" mass="10853">MKLFLVLSSVFLLATPVAAQSDKGKCAELAASMSALSAHYRTILEELTDVPTGSVVNSLDGTQQEAALAWNDAHVALRPVLTAYVERLEDLTYSLQTCRR</sequence>
<evidence type="ECO:0000256" key="1">
    <source>
        <dbReference type="SAM" id="SignalP"/>
    </source>
</evidence>
<protein>
    <submittedName>
        <fullName evidence="2">Uncharacterized protein</fullName>
    </submittedName>
</protein>
<dbReference type="EMBL" id="JAALFG010000004">
    <property type="protein sequence ID" value="NGP18924.1"/>
    <property type="molecule type" value="Genomic_DNA"/>
</dbReference>
<accession>A0A6M1SQK2</accession>